<evidence type="ECO:0000313" key="3">
    <source>
        <dbReference type="WBParaSite" id="TCNE_0000240101-mRNA-1"/>
    </source>
</evidence>
<organism evidence="2 3">
    <name type="scientific">Toxocara canis</name>
    <name type="common">Canine roundworm</name>
    <dbReference type="NCBI Taxonomy" id="6265"/>
    <lineage>
        <taxon>Eukaryota</taxon>
        <taxon>Metazoa</taxon>
        <taxon>Ecdysozoa</taxon>
        <taxon>Nematoda</taxon>
        <taxon>Chromadorea</taxon>
        <taxon>Rhabditida</taxon>
        <taxon>Spirurina</taxon>
        <taxon>Ascaridomorpha</taxon>
        <taxon>Ascaridoidea</taxon>
        <taxon>Toxocaridae</taxon>
        <taxon>Toxocara</taxon>
    </lineage>
</organism>
<reference evidence="3" key="1">
    <citation type="submission" date="2016-06" db="UniProtKB">
        <authorList>
            <consortium name="WormBaseParasite"/>
        </authorList>
    </citation>
    <scope>IDENTIFICATION</scope>
</reference>
<proteinExistence type="predicted"/>
<evidence type="ECO:0000313" key="2">
    <source>
        <dbReference type="Proteomes" id="UP000050794"/>
    </source>
</evidence>
<accession>A0A183U1N1</accession>
<reference evidence="1 2" key="2">
    <citation type="submission" date="2018-11" db="EMBL/GenBank/DDBJ databases">
        <authorList>
            <consortium name="Pathogen Informatics"/>
        </authorList>
    </citation>
    <scope>NUCLEOTIDE SEQUENCE [LARGE SCALE GENOMIC DNA]</scope>
</reference>
<dbReference type="AlphaFoldDB" id="A0A183U1N1"/>
<dbReference type="EMBL" id="UYWY01002381">
    <property type="protein sequence ID" value="VDM28010.1"/>
    <property type="molecule type" value="Genomic_DNA"/>
</dbReference>
<dbReference type="Proteomes" id="UP000050794">
    <property type="component" value="Unassembled WGS sequence"/>
</dbReference>
<dbReference type="WBParaSite" id="TCNE_0000240101-mRNA-1">
    <property type="protein sequence ID" value="TCNE_0000240101-mRNA-1"/>
    <property type="gene ID" value="TCNE_0000240101"/>
</dbReference>
<protein>
    <submittedName>
        <fullName evidence="3">Secreted protein</fullName>
    </submittedName>
</protein>
<keyword evidence="2" id="KW-1185">Reference proteome</keyword>
<gene>
    <name evidence="1" type="ORF">TCNE_LOCUS2401</name>
</gene>
<evidence type="ECO:0000313" key="1">
    <source>
        <dbReference type="EMBL" id="VDM28010.1"/>
    </source>
</evidence>
<sequence length="90" mass="10131">MYGSLHATVTLVLHRNATQTANYSDGSYRRNVGTLNARNFAQCFVLRCDLTVQHWGVDVGHAAANRLLHAPKNDAPLFPFFFEVHRFAQS</sequence>
<name>A0A183U1N1_TOXCA</name>